<dbReference type="Proteomes" id="UP001054837">
    <property type="component" value="Unassembled WGS sequence"/>
</dbReference>
<comment type="caution">
    <text evidence="4">The sequence shown here is derived from an EMBL/GenBank/DDBJ whole genome shotgun (WGS) entry which is preliminary data.</text>
</comment>
<dbReference type="EMBL" id="BPLQ01005508">
    <property type="protein sequence ID" value="GIY15233.1"/>
    <property type="molecule type" value="Genomic_DNA"/>
</dbReference>
<dbReference type="InterPro" id="IPR005203">
    <property type="entry name" value="Hemocyanin_C"/>
</dbReference>
<dbReference type="InterPro" id="IPR014756">
    <property type="entry name" value="Ig_E-set"/>
</dbReference>
<feature type="domain" description="Hemocyanin C-terminal" evidence="3">
    <location>
        <begin position="2"/>
        <end position="134"/>
    </location>
</feature>
<name>A0AAV4QYY6_9ARAC</name>
<evidence type="ECO:0000256" key="2">
    <source>
        <dbReference type="ARBA" id="ARBA00023008"/>
    </source>
</evidence>
<dbReference type="Gene3D" id="2.60.40.1520">
    <property type="entry name" value="Hemocyanin, C-terminal domain"/>
    <property type="match status" value="1"/>
</dbReference>
<dbReference type="InterPro" id="IPR037020">
    <property type="entry name" value="Hemocyanin_C_sf"/>
</dbReference>
<feature type="non-terminal residue" evidence="4">
    <location>
        <position position="1"/>
    </location>
</feature>
<reference evidence="4 5" key="1">
    <citation type="submission" date="2021-06" db="EMBL/GenBank/DDBJ databases">
        <title>Caerostris darwini draft genome.</title>
        <authorList>
            <person name="Kono N."/>
            <person name="Arakawa K."/>
        </authorList>
    </citation>
    <scope>NUCLEOTIDE SEQUENCE [LARGE SCALE GENOMIC DNA]</scope>
</reference>
<dbReference type="PANTHER" id="PTHR11511:SF4">
    <property type="entry name" value="PHENOLOXIDASE 2-RELATED"/>
    <property type="match status" value="1"/>
</dbReference>
<evidence type="ECO:0000259" key="3">
    <source>
        <dbReference type="Pfam" id="PF03723"/>
    </source>
</evidence>
<dbReference type="Pfam" id="PF03723">
    <property type="entry name" value="Hemocyanin_C"/>
    <property type="match status" value="1"/>
</dbReference>
<sequence>APGNNQISRNAIDSSVTLSHTYTFEELKQGKSGSKDASEFCSCGWPEHMLVPRGTHKGLDFQLFVMLTDYTQDNPEGANVKTICSDAVSYCGAKDQKYPDKKPMGFPFDRPLLANVASRLPTENSCITDIKIKFLG</sequence>
<proteinExistence type="predicted"/>
<dbReference type="AlphaFoldDB" id="A0AAV4QYY6"/>
<accession>A0AAV4QYY6</accession>
<dbReference type="SUPFAM" id="SSF81296">
    <property type="entry name" value="E set domains"/>
    <property type="match status" value="1"/>
</dbReference>
<keyword evidence="2" id="KW-0186">Copper</keyword>
<evidence type="ECO:0000313" key="4">
    <source>
        <dbReference type="EMBL" id="GIY15233.1"/>
    </source>
</evidence>
<keyword evidence="5" id="KW-1185">Reference proteome</keyword>
<dbReference type="PANTHER" id="PTHR11511">
    <property type="entry name" value="LARVAL STORAGE PROTEIN/PHENOLOXIDASE"/>
    <property type="match status" value="1"/>
</dbReference>
<gene>
    <name evidence="4" type="ORF">CDAR_35001</name>
</gene>
<dbReference type="InterPro" id="IPR013788">
    <property type="entry name" value="Hemocyanin/hexamerin"/>
</dbReference>
<evidence type="ECO:0000313" key="5">
    <source>
        <dbReference type="Proteomes" id="UP001054837"/>
    </source>
</evidence>
<keyword evidence="1" id="KW-0479">Metal-binding</keyword>
<protein>
    <recommendedName>
        <fullName evidence="3">Hemocyanin C-terminal domain-containing protein</fullName>
    </recommendedName>
</protein>
<dbReference type="GO" id="GO:0046872">
    <property type="term" value="F:metal ion binding"/>
    <property type="evidence" value="ECO:0007669"/>
    <property type="project" value="UniProtKB-KW"/>
</dbReference>
<evidence type="ECO:0000256" key="1">
    <source>
        <dbReference type="ARBA" id="ARBA00022723"/>
    </source>
</evidence>
<organism evidence="4 5">
    <name type="scientific">Caerostris darwini</name>
    <dbReference type="NCBI Taxonomy" id="1538125"/>
    <lineage>
        <taxon>Eukaryota</taxon>
        <taxon>Metazoa</taxon>
        <taxon>Ecdysozoa</taxon>
        <taxon>Arthropoda</taxon>
        <taxon>Chelicerata</taxon>
        <taxon>Arachnida</taxon>
        <taxon>Araneae</taxon>
        <taxon>Araneomorphae</taxon>
        <taxon>Entelegynae</taxon>
        <taxon>Araneoidea</taxon>
        <taxon>Araneidae</taxon>
        <taxon>Caerostris</taxon>
    </lineage>
</organism>